<dbReference type="Proteomes" id="UP000479293">
    <property type="component" value="Unassembled WGS sequence"/>
</dbReference>
<evidence type="ECO:0008006" key="4">
    <source>
        <dbReference type="Google" id="ProtNLM"/>
    </source>
</evidence>
<accession>A0A7C9BLH5</accession>
<proteinExistence type="predicted"/>
<feature type="chain" id="PRO_5028949798" description="Lipocalin-like domain-containing protein" evidence="1">
    <location>
        <begin position="26"/>
        <end position="144"/>
    </location>
</feature>
<keyword evidence="3" id="KW-1185">Reference proteome</keyword>
<evidence type="ECO:0000313" key="2">
    <source>
        <dbReference type="EMBL" id="MPR36823.1"/>
    </source>
</evidence>
<evidence type="ECO:0000313" key="3">
    <source>
        <dbReference type="Proteomes" id="UP000479293"/>
    </source>
</evidence>
<dbReference type="PROSITE" id="PS51257">
    <property type="entry name" value="PROKAR_LIPOPROTEIN"/>
    <property type="match status" value="1"/>
</dbReference>
<organism evidence="2 3">
    <name type="scientific">Salmonirosea aquatica</name>
    <dbReference type="NCBI Taxonomy" id="2654236"/>
    <lineage>
        <taxon>Bacteria</taxon>
        <taxon>Pseudomonadati</taxon>
        <taxon>Bacteroidota</taxon>
        <taxon>Cytophagia</taxon>
        <taxon>Cytophagales</taxon>
        <taxon>Spirosomataceae</taxon>
        <taxon>Salmonirosea</taxon>
    </lineage>
</organism>
<sequence length="144" mass="15517">MKSTLYIRRISLLMLLIAASLSSCKKDKDPVAPDAATTVAGNYTYSELTFNGQTLPASQTNLKGSISLTRQTATQVTIDVNLRSKSDNSEFIVENVDGVEVADLGSGTYGLRYESEEFAQVKGNKVILKGVDEDGVNFTITASK</sequence>
<feature type="signal peptide" evidence="1">
    <location>
        <begin position="1"/>
        <end position="25"/>
    </location>
</feature>
<reference evidence="2 3" key="1">
    <citation type="submission" date="2019-10" db="EMBL/GenBank/DDBJ databases">
        <title>Draft Genome Sequence of Cytophagaceae sp. SJW1-29.</title>
        <authorList>
            <person name="Choi A."/>
        </authorList>
    </citation>
    <scope>NUCLEOTIDE SEQUENCE [LARGE SCALE GENOMIC DNA]</scope>
    <source>
        <strain evidence="2 3">SJW1-29</strain>
    </source>
</reference>
<dbReference type="EMBL" id="WHLY01000002">
    <property type="protein sequence ID" value="MPR36823.1"/>
    <property type="molecule type" value="Genomic_DNA"/>
</dbReference>
<keyword evidence="1" id="KW-0732">Signal</keyword>
<evidence type="ECO:0000256" key="1">
    <source>
        <dbReference type="SAM" id="SignalP"/>
    </source>
</evidence>
<comment type="caution">
    <text evidence="2">The sequence shown here is derived from an EMBL/GenBank/DDBJ whole genome shotgun (WGS) entry which is preliminary data.</text>
</comment>
<dbReference type="AlphaFoldDB" id="A0A7C9BLH5"/>
<name>A0A7C9BLH5_9BACT</name>
<dbReference type="RefSeq" id="WP_152765062.1">
    <property type="nucleotide sequence ID" value="NZ_WHLY01000002.1"/>
</dbReference>
<gene>
    <name evidence="2" type="ORF">GBK04_26705</name>
</gene>
<protein>
    <recommendedName>
        <fullName evidence="4">Lipocalin-like domain-containing protein</fullName>
    </recommendedName>
</protein>